<evidence type="ECO:0000256" key="1">
    <source>
        <dbReference type="SAM" id="MobiDB-lite"/>
    </source>
</evidence>
<dbReference type="EMBL" id="PKPP01002100">
    <property type="protein sequence ID" value="PWA77614.1"/>
    <property type="molecule type" value="Genomic_DNA"/>
</dbReference>
<dbReference type="AlphaFoldDB" id="A0A2U1NVV5"/>
<comment type="caution">
    <text evidence="2">The sequence shown here is derived from an EMBL/GenBank/DDBJ whole genome shotgun (WGS) entry which is preliminary data.</text>
</comment>
<keyword evidence="3" id="KW-1185">Reference proteome</keyword>
<gene>
    <name evidence="2" type="ORF">CTI12_AA222630</name>
</gene>
<dbReference type="OrthoDB" id="10250660at2759"/>
<feature type="region of interest" description="Disordered" evidence="1">
    <location>
        <begin position="16"/>
        <end position="35"/>
    </location>
</feature>
<accession>A0A2U1NVV5</accession>
<dbReference type="PANTHER" id="PTHR45904:SF2">
    <property type="entry name" value="TRNA (URACIL-5-)-METHYLTRANSFERASE HOMOLOG A"/>
    <property type="match status" value="1"/>
</dbReference>
<name>A0A2U1NVV5_ARTAN</name>
<dbReference type="PANTHER" id="PTHR45904">
    <property type="entry name" value="TRNA (URACIL-5-)-METHYLTRANSFERASE"/>
    <property type="match status" value="1"/>
</dbReference>
<dbReference type="InterPro" id="IPR029063">
    <property type="entry name" value="SAM-dependent_MTases_sf"/>
</dbReference>
<reference evidence="2 3" key="1">
    <citation type="journal article" date="2018" name="Mol. Plant">
        <title>The genome of Artemisia annua provides insight into the evolution of Asteraceae family and artemisinin biosynthesis.</title>
        <authorList>
            <person name="Shen Q."/>
            <person name="Zhang L."/>
            <person name="Liao Z."/>
            <person name="Wang S."/>
            <person name="Yan T."/>
            <person name="Shi P."/>
            <person name="Liu M."/>
            <person name="Fu X."/>
            <person name="Pan Q."/>
            <person name="Wang Y."/>
            <person name="Lv Z."/>
            <person name="Lu X."/>
            <person name="Zhang F."/>
            <person name="Jiang W."/>
            <person name="Ma Y."/>
            <person name="Chen M."/>
            <person name="Hao X."/>
            <person name="Li L."/>
            <person name="Tang Y."/>
            <person name="Lv G."/>
            <person name="Zhou Y."/>
            <person name="Sun X."/>
            <person name="Brodelius P.E."/>
            <person name="Rose J.K.C."/>
            <person name="Tang K."/>
        </authorList>
    </citation>
    <scope>NUCLEOTIDE SEQUENCE [LARGE SCALE GENOMIC DNA]</scope>
    <source>
        <strain evidence="3">cv. Huhao1</strain>
        <tissue evidence="2">Leaf</tissue>
    </source>
</reference>
<sequence length="107" mass="11123">MLIVVAKMEATLRTPTVKDGGNVEKTDGGTDDGSGTQANILEIENLYTLGGNWPGLGPNTLLFDVCYVTGRIGAALPDRVGMVVAIEMDASAVANANTNAEINNITN</sequence>
<dbReference type="STRING" id="35608.A0A2U1NVV5"/>
<organism evidence="2 3">
    <name type="scientific">Artemisia annua</name>
    <name type="common">Sweet wormwood</name>
    <dbReference type="NCBI Taxonomy" id="35608"/>
    <lineage>
        <taxon>Eukaryota</taxon>
        <taxon>Viridiplantae</taxon>
        <taxon>Streptophyta</taxon>
        <taxon>Embryophyta</taxon>
        <taxon>Tracheophyta</taxon>
        <taxon>Spermatophyta</taxon>
        <taxon>Magnoliopsida</taxon>
        <taxon>eudicotyledons</taxon>
        <taxon>Gunneridae</taxon>
        <taxon>Pentapetalae</taxon>
        <taxon>asterids</taxon>
        <taxon>campanulids</taxon>
        <taxon>Asterales</taxon>
        <taxon>Asteraceae</taxon>
        <taxon>Asteroideae</taxon>
        <taxon>Anthemideae</taxon>
        <taxon>Artemisiinae</taxon>
        <taxon>Artemisia</taxon>
    </lineage>
</organism>
<dbReference type="GO" id="GO:0003723">
    <property type="term" value="F:RNA binding"/>
    <property type="evidence" value="ECO:0007669"/>
    <property type="project" value="TreeGrafter"/>
</dbReference>
<evidence type="ECO:0000313" key="3">
    <source>
        <dbReference type="Proteomes" id="UP000245207"/>
    </source>
</evidence>
<protein>
    <submittedName>
        <fullName evidence="2">Zinc finger protein</fullName>
    </submittedName>
</protein>
<dbReference type="SUPFAM" id="SSF53335">
    <property type="entry name" value="S-adenosyl-L-methionine-dependent methyltransferases"/>
    <property type="match status" value="1"/>
</dbReference>
<dbReference type="Gene3D" id="3.40.50.150">
    <property type="entry name" value="Vaccinia Virus protein VP39"/>
    <property type="match status" value="1"/>
</dbReference>
<dbReference type="InterPro" id="IPR045850">
    <property type="entry name" value="TRM2_met"/>
</dbReference>
<dbReference type="Proteomes" id="UP000245207">
    <property type="component" value="Unassembled WGS sequence"/>
</dbReference>
<evidence type="ECO:0000313" key="2">
    <source>
        <dbReference type="EMBL" id="PWA77614.1"/>
    </source>
</evidence>
<proteinExistence type="predicted"/>